<dbReference type="PANTHER" id="PTHR39610">
    <property type="entry name" value="BZIP DOMAIN-CONTAINING PROTEIN-RELATED"/>
    <property type="match status" value="1"/>
</dbReference>
<keyword evidence="1" id="KW-0175">Coiled coil</keyword>
<dbReference type="VEuPathDB" id="FungiDB:SAPIO_CDS6242"/>
<feature type="region of interest" description="Disordered" evidence="2">
    <location>
        <begin position="121"/>
        <end position="263"/>
    </location>
</feature>
<gene>
    <name evidence="3" type="ORF">SAPIO_CDS6242</name>
</gene>
<keyword evidence="4" id="KW-1185">Reference proteome</keyword>
<evidence type="ECO:0000313" key="3">
    <source>
        <dbReference type="EMBL" id="KEZ42178.1"/>
    </source>
</evidence>
<dbReference type="RefSeq" id="XP_016641977.1">
    <property type="nucleotide sequence ID" value="XM_016788396.1"/>
</dbReference>
<feature type="region of interest" description="Disordered" evidence="2">
    <location>
        <begin position="1"/>
        <end position="64"/>
    </location>
</feature>
<accession>A0A084G4B6</accession>
<feature type="compositionally biased region" description="Low complexity" evidence="2">
    <location>
        <begin position="121"/>
        <end position="137"/>
    </location>
</feature>
<comment type="caution">
    <text evidence="3">The sequence shown here is derived from an EMBL/GenBank/DDBJ whole genome shotgun (WGS) entry which is preliminary data.</text>
</comment>
<evidence type="ECO:0000256" key="2">
    <source>
        <dbReference type="SAM" id="MobiDB-lite"/>
    </source>
</evidence>
<evidence type="ECO:0000313" key="4">
    <source>
        <dbReference type="Proteomes" id="UP000028545"/>
    </source>
</evidence>
<dbReference type="HOGENOM" id="CLU_038508_2_0_1"/>
<feature type="compositionally biased region" description="Low complexity" evidence="2">
    <location>
        <begin position="10"/>
        <end position="24"/>
    </location>
</feature>
<name>A0A084G4B6_PSEDA</name>
<reference evidence="3 4" key="1">
    <citation type="journal article" date="2014" name="Genome Announc.">
        <title>Draft genome sequence of the pathogenic fungus Scedosporium apiospermum.</title>
        <authorList>
            <person name="Vandeputte P."/>
            <person name="Ghamrawi S."/>
            <person name="Rechenmann M."/>
            <person name="Iltis A."/>
            <person name="Giraud S."/>
            <person name="Fleury M."/>
            <person name="Thornton C."/>
            <person name="Delhaes L."/>
            <person name="Meyer W."/>
            <person name="Papon N."/>
            <person name="Bouchara J.P."/>
        </authorList>
    </citation>
    <scope>NUCLEOTIDE SEQUENCE [LARGE SCALE GENOMIC DNA]</scope>
    <source>
        <strain evidence="3 4">IHEM 14462</strain>
    </source>
</reference>
<dbReference type="Proteomes" id="UP000028545">
    <property type="component" value="Unassembled WGS sequence"/>
</dbReference>
<dbReference type="AlphaFoldDB" id="A0A084G4B6"/>
<dbReference type="OrthoDB" id="5401654at2759"/>
<dbReference type="PANTHER" id="PTHR39610:SF1">
    <property type="match status" value="1"/>
</dbReference>
<feature type="compositionally biased region" description="Polar residues" evidence="2">
    <location>
        <begin position="138"/>
        <end position="151"/>
    </location>
</feature>
<feature type="compositionally biased region" description="Polar residues" evidence="2">
    <location>
        <begin position="169"/>
        <end position="186"/>
    </location>
</feature>
<dbReference type="KEGG" id="sapo:SAPIO_CDS6242"/>
<protein>
    <submittedName>
        <fullName evidence="3">Uncharacterized protein</fullName>
    </submittedName>
</protein>
<feature type="coiled-coil region" evidence="1">
    <location>
        <begin position="272"/>
        <end position="306"/>
    </location>
</feature>
<sequence>MPDINTLPGSSTHSRTASRRASTNPMPPPPIPTSPSVNILPSNQNAVAGGQIPSPLPSPQMYQPAPAAAVPFASVESLSGPGPLRHPRPLTAAELHQQLEREQEAVVNRLTRELALLRAAQNASVVSNASSTSASATGPENTPAPGTTDTHLLSGAGYSFPTPRHHRTSSNTSARSQTAALLSTSADARRPFHPPPPHDLSRHSSVSHRSRASSPGPQNVHLGDGSLHYLQQQRVPHTSVTGSSVAATPGSAAGEPPYSPGMIQGTARYEETAFYRSELEVAKRENEVLKRRIRELERMVRERRASDAGSSRQRSESVSTVASVNVSGAVGGGVGIAGPREGGRAVERERGVSITGSVAVGVPEEELKVGESAASAGLR</sequence>
<dbReference type="EMBL" id="JOWA01000101">
    <property type="protein sequence ID" value="KEZ42178.1"/>
    <property type="molecule type" value="Genomic_DNA"/>
</dbReference>
<feature type="compositionally biased region" description="Basic and acidic residues" evidence="2">
    <location>
        <begin position="341"/>
        <end position="351"/>
    </location>
</feature>
<feature type="compositionally biased region" description="Polar residues" evidence="2">
    <location>
        <begin position="229"/>
        <end position="246"/>
    </location>
</feature>
<feature type="region of interest" description="Disordered" evidence="2">
    <location>
        <begin position="330"/>
        <end position="357"/>
    </location>
</feature>
<dbReference type="GeneID" id="27725314"/>
<dbReference type="OMA" id="RYEETAY"/>
<organism evidence="3 4">
    <name type="scientific">Pseudallescheria apiosperma</name>
    <name type="common">Scedosporium apiospermum</name>
    <dbReference type="NCBI Taxonomy" id="563466"/>
    <lineage>
        <taxon>Eukaryota</taxon>
        <taxon>Fungi</taxon>
        <taxon>Dikarya</taxon>
        <taxon>Ascomycota</taxon>
        <taxon>Pezizomycotina</taxon>
        <taxon>Sordariomycetes</taxon>
        <taxon>Hypocreomycetidae</taxon>
        <taxon>Microascales</taxon>
        <taxon>Microascaceae</taxon>
        <taxon>Scedosporium</taxon>
    </lineage>
</organism>
<evidence type="ECO:0000256" key="1">
    <source>
        <dbReference type="SAM" id="Coils"/>
    </source>
</evidence>
<proteinExistence type="predicted"/>